<keyword evidence="7" id="KW-1185">Reference proteome</keyword>
<sequence>MRRIVVEVQQLNKTFGRQLVLKNLTFSLEQGKIYGLIGLNGAGKTTLMNSLAGLVKTDSGMIQLFGSSTPKELVQQREKVGSLIGSPAIHPNLTAYENLNLTRISRGIPNKELIEQTLLAVNLDPTSKKRVKHYSLGMKQRLGIANALFGNPAFLMLDEPTNGLDPISLVEIRQLLLKANQEKNITMLISSNTLSELDQLATDYLILHKGQIIEQITQQELQDKCRRHLALQVDELAQALPIIEQKLQISNYIVMPDGTLKLYEGLENLNRIFTCLADHQIQILNVTMMDDSLENYFVDRMKEPLL</sequence>
<dbReference type="SMART" id="SM00382">
    <property type="entry name" value="AAA"/>
    <property type="match status" value="1"/>
</dbReference>
<dbReference type="STRING" id="160454.RV10_GL001996"/>
<evidence type="ECO:0000313" key="7">
    <source>
        <dbReference type="Proteomes" id="UP000013782"/>
    </source>
</evidence>
<dbReference type="AlphaFoldDB" id="R2SMV5"/>
<evidence type="ECO:0000256" key="1">
    <source>
        <dbReference type="ARBA" id="ARBA00005417"/>
    </source>
</evidence>
<dbReference type="Proteomes" id="UP000013782">
    <property type="component" value="Unassembled WGS sequence"/>
</dbReference>
<evidence type="ECO:0000259" key="5">
    <source>
        <dbReference type="PROSITE" id="PS50893"/>
    </source>
</evidence>
<keyword evidence="4" id="KW-0067">ATP-binding</keyword>
<dbReference type="InterPro" id="IPR017871">
    <property type="entry name" value="ABC_transporter-like_CS"/>
</dbReference>
<evidence type="ECO:0000256" key="4">
    <source>
        <dbReference type="ARBA" id="ARBA00022840"/>
    </source>
</evidence>
<reference evidence="6 7" key="1">
    <citation type="submission" date="2013-02" db="EMBL/GenBank/DDBJ databases">
        <title>The Genome Sequence of Enterococcus pallens BAA-351.</title>
        <authorList>
            <consortium name="The Broad Institute Genome Sequencing Platform"/>
            <consortium name="The Broad Institute Genome Sequencing Center for Infectious Disease"/>
            <person name="Earl A.M."/>
            <person name="Gilmore M.S."/>
            <person name="Lebreton F."/>
            <person name="Walker B."/>
            <person name="Young S.K."/>
            <person name="Zeng Q."/>
            <person name="Gargeya S."/>
            <person name="Fitzgerald M."/>
            <person name="Haas B."/>
            <person name="Abouelleil A."/>
            <person name="Alvarado L."/>
            <person name="Arachchi H.M."/>
            <person name="Berlin A.M."/>
            <person name="Chapman S.B."/>
            <person name="Dewar J."/>
            <person name="Goldberg J."/>
            <person name="Griggs A."/>
            <person name="Gujja S."/>
            <person name="Hansen M."/>
            <person name="Howarth C."/>
            <person name="Imamovic A."/>
            <person name="Larimer J."/>
            <person name="McCowan C."/>
            <person name="Murphy C."/>
            <person name="Neiman D."/>
            <person name="Pearson M."/>
            <person name="Priest M."/>
            <person name="Roberts A."/>
            <person name="Saif S."/>
            <person name="Shea T."/>
            <person name="Sisk P."/>
            <person name="Sykes S."/>
            <person name="Wortman J."/>
            <person name="Nusbaum C."/>
            <person name="Birren B."/>
        </authorList>
    </citation>
    <scope>NUCLEOTIDE SEQUENCE [LARGE SCALE GENOMIC DNA]</scope>
    <source>
        <strain evidence="6 7">ATCC BAA-351</strain>
    </source>
</reference>
<name>R2SMV5_9ENTE</name>
<feature type="domain" description="ABC transporter" evidence="5">
    <location>
        <begin position="6"/>
        <end position="234"/>
    </location>
</feature>
<dbReference type="GO" id="GO:0005524">
    <property type="term" value="F:ATP binding"/>
    <property type="evidence" value="ECO:0007669"/>
    <property type="project" value="UniProtKB-KW"/>
</dbReference>
<evidence type="ECO:0000256" key="2">
    <source>
        <dbReference type="ARBA" id="ARBA00022448"/>
    </source>
</evidence>
<accession>R2SMV5</accession>
<dbReference type="PROSITE" id="PS50893">
    <property type="entry name" value="ABC_TRANSPORTER_2"/>
    <property type="match status" value="1"/>
</dbReference>
<dbReference type="InterPro" id="IPR003593">
    <property type="entry name" value="AAA+_ATPase"/>
</dbReference>
<dbReference type="PROSITE" id="PS00211">
    <property type="entry name" value="ABC_TRANSPORTER_1"/>
    <property type="match status" value="1"/>
</dbReference>
<gene>
    <name evidence="6" type="ORF">UAU_01951</name>
</gene>
<dbReference type="InterPro" id="IPR003439">
    <property type="entry name" value="ABC_transporter-like_ATP-bd"/>
</dbReference>
<dbReference type="Pfam" id="PF00005">
    <property type="entry name" value="ABC_tran"/>
    <property type="match status" value="1"/>
</dbReference>
<protein>
    <recommendedName>
        <fullName evidence="5">ABC transporter domain-containing protein</fullName>
    </recommendedName>
</protein>
<keyword evidence="3" id="KW-0547">Nucleotide-binding</keyword>
<comment type="caution">
    <text evidence="6">The sequence shown here is derived from an EMBL/GenBank/DDBJ whole genome shotgun (WGS) entry which is preliminary data.</text>
</comment>
<dbReference type="SUPFAM" id="SSF52540">
    <property type="entry name" value="P-loop containing nucleoside triphosphate hydrolases"/>
    <property type="match status" value="1"/>
</dbReference>
<keyword evidence="2" id="KW-0813">Transport</keyword>
<dbReference type="EMBL" id="AJAQ01000015">
    <property type="protein sequence ID" value="EOH94216.1"/>
    <property type="molecule type" value="Genomic_DNA"/>
</dbReference>
<dbReference type="eggNOG" id="COG1131">
    <property type="taxonomic scope" value="Bacteria"/>
</dbReference>
<evidence type="ECO:0000313" key="6">
    <source>
        <dbReference type="EMBL" id="EOH94216.1"/>
    </source>
</evidence>
<proteinExistence type="inferred from homology"/>
<dbReference type="HOGENOM" id="CLU_000604_1_2_9"/>
<dbReference type="GO" id="GO:0016887">
    <property type="term" value="F:ATP hydrolysis activity"/>
    <property type="evidence" value="ECO:0007669"/>
    <property type="project" value="InterPro"/>
</dbReference>
<organism evidence="6 7">
    <name type="scientific">Enterococcus pallens ATCC BAA-351</name>
    <dbReference type="NCBI Taxonomy" id="1158607"/>
    <lineage>
        <taxon>Bacteria</taxon>
        <taxon>Bacillati</taxon>
        <taxon>Bacillota</taxon>
        <taxon>Bacilli</taxon>
        <taxon>Lactobacillales</taxon>
        <taxon>Enterococcaceae</taxon>
        <taxon>Enterococcus</taxon>
    </lineage>
</organism>
<dbReference type="Gene3D" id="3.40.50.300">
    <property type="entry name" value="P-loop containing nucleotide triphosphate hydrolases"/>
    <property type="match status" value="1"/>
</dbReference>
<dbReference type="PANTHER" id="PTHR43335:SF8">
    <property type="entry name" value="ABC TRANSPORTER, ATP-BINDING PROTEIN"/>
    <property type="match status" value="1"/>
</dbReference>
<dbReference type="RefSeq" id="WP_010756942.1">
    <property type="nucleotide sequence ID" value="NZ_ASWD01000001.1"/>
</dbReference>
<dbReference type="InterPro" id="IPR027417">
    <property type="entry name" value="P-loop_NTPase"/>
</dbReference>
<dbReference type="PATRIC" id="fig|1158607.3.peg.1918"/>
<dbReference type="PANTHER" id="PTHR43335">
    <property type="entry name" value="ABC TRANSPORTER, ATP-BINDING PROTEIN"/>
    <property type="match status" value="1"/>
</dbReference>
<evidence type="ECO:0000256" key="3">
    <source>
        <dbReference type="ARBA" id="ARBA00022741"/>
    </source>
</evidence>
<dbReference type="OrthoDB" id="9804819at2"/>
<comment type="similarity">
    <text evidence="1">Belongs to the ABC transporter superfamily.</text>
</comment>